<dbReference type="PRINTS" id="PR00080">
    <property type="entry name" value="SDRFAMILY"/>
</dbReference>
<dbReference type="EMBL" id="VLLG01000002">
    <property type="protein sequence ID" value="TWI91447.1"/>
    <property type="molecule type" value="Genomic_DNA"/>
</dbReference>
<organism evidence="3 4">
    <name type="scientific">Chitinophaga japonensis</name>
    <name type="common">Flexibacter japonensis</name>
    <dbReference type="NCBI Taxonomy" id="104662"/>
    <lineage>
        <taxon>Bacteria</taxon>
        <taxon>Pseudomonadati</taxon>
        <taxon>Bacteroidota</taxon>
        <taxon>Chitinophagia</taxon>
        <taxon>Chitinophagales</taxon>
        <taxon>Chitinophagaceae</taxon>
        <taxon>Chitinophaga</taxon>
    </lineage>
</organism>
<comment type="caution">
    <text evidence="3">The sequence shown here is derived from an EMBL/GenBank/DDBJ whole genome shotgun (WGS) entry which is preliminary data.</text>
</comment>
<dbReference type="InterPro" id="IPR002347">
    <property type="entry name" value="SDR_fam"/>
</dbReference>
<reference evidence="3 4" key="1">
    <citation type="journal article" date="2013" name="Stand. Genomic Sci.">
        <title>Genomic Encyclopedia of Type Strains, Phase I: The one thousand microbial genomes (KMG-I) project.</title>
        <authorList>
            <person name="Kyrpides N.C."/>
            <person name="Woyke T."/>
            <person name="Eisen J.A."/>
            <person name="Garrity G."/>
            <person name="Lilburn T.G."/>
            <person name="Beck B.J."/>
            <person name="Whitman W.B."/>
            <person name="Hugenholtz P."/>
            <person name="Klenk H.P."/>
        </authorList>
    </citation>
    <scope>NUCLEOTIDE SEQUENCE [LARGE SCALE GENOMIC DNA]</scope>
    <source>
        <strain evidence="3 4">DSM 13484</strain>
    </source>
</reference>
<dbReference type="SUPFAM" id="SSF51735">
    <property type="entry name" value="NAD(P)-binding Rossmann-fold domains"/>
    <property type="match status" value="1"/>
</dbReference>
<dbReference type="AlphaFoldDB" id="A0A562TD10"/>
<dbReference type="InterPro" id="IPR036291">
    <property type="entry name" value="NAD(P)-bd_dom_sf"/>
</dbReference>
<comment type="similarity">
    <text evidence="1">Belongs to the short-chain dehydrogenases/reductases (SDR) family.</text>
</comment>
<feature type="domain" description="Ketoreductase" evidence="2">
    <location>
        <begin position="7"/>
        <end position="192"/>
    </location>
</feature>
<dbReference type="PROSITE" id="PS00061">
    <property type="entry name" value="ADH_SHORT"/>
    <property type="match status" value="1"/>
</dbReference>
<dbReference type="PANTHER" id="PTHR42760">
    <property type="entry name" value="SHORT-CHAIN DEHYDROGENASES/REDUCTASES FAMILY MEMBER"/>
    <property type="match status" value="1"/>
</dbReference>
<dbReference type="GO" id="GO:0016616">
    <property type="term" value="F:oxidoreductase activity, acting on the CH-OH group of donors, NAD or NADP as acceptor"/>
    <property type="evidence" value="ECO:0007669"/>
    <property type="project" value="UniProtKB-ARBA"/>
</dbReference>
<name>A0A562TD10_CHIJA</name>
<dbReference type="Gene3D" id="3.40.50.720">
    <property type="entry name" value="NAD(P)-binding Rossmann-like Domain"/>
    <property type="match status" value="1"/>
</dbReference>
<evidence type="ECO:0000259" key="2">
    <source>
        <dbReference type="SMART" id="SM00822"/>
    </source>
</evidence>
<accession>A0A562TD10</accession>
<evidence type="ECO:0000313" key="4">
    <source>
        <dbReference type="Proteomes" id="UP000316778"/>
    </source>
</evidence>
<dbReference type="SMART" id="SM00822">
    <property type="entry name" value="PKS_KR"/>
    <property type="match status" value="1"/>
</dbReference>
<sequence length="248" mass="24910">MSNLANKVAFVTGGSRGIGAAIVKRLAADGAHVAFTYVSATDKALALATTIEEAGGTALPIQADSGDAAAIAAAIETAVQRLGGLDIIVNNAGVSVFSPVDHAEDTLDVVARLHAINVTGVAAAVRTASKYLGDGGRVINIGSSFADRVAFAGFADYAATKAALAAYARGWAWDLGKKGITVNTIQPGPTDTDMNPDNSDFATTIKAGLALGRYASPDEIAAVVSFVASPDASFVTGATINVDGGQNA</sequence>
<protein>
    <submittedName>
        <fullName evidence="3">3-oxoacyl-[acyl-carrier protein] reductase</fullName>
    </submittedName>
</protein>
<dbReference type="Proteomes" id="UP000316778">
    <property type="component" value="Unassembled WGS sequence"/>
</dbReference>
<evidence type="ECO:0000313" key="3">
    <source>
        <dbReference type="EMBL" id="TWI91447.1"/>
    </source>
</evidence>
<dbReference type="Pfam" id="PF13561">
    <property type="entry name" value="adh_short_C2"/>
    <property type="match status" value="1"/>
</dbReference>
<dbReference type="PANTHER" id="PTHR42760:SF50">
    <property type="entry name" value="SHORT-CHAIN DEHYDROGENASE-RELATED"/>
    <property type="match status" value="1"/>
</dbReference>
<keyword evidence="4" id="KW-1185">Reference proteome</keyword>
<dbReference type="FunFam" id="3.40.50.720:FF:000084">
    <property type="entry name" value="Short-chain dehydrogenase reductase"/>
    <property type="match status" value="1"/>
</dbReference>
<proteinExistence type="inferred from homology"/>
<gene>
    <name evidence="3" type="ORF">LX66_0816</name>
</gene>
<dbReference type="OrthoDB" id="9803333at2"/>
<evidence type="ECO:0000256" key="1">
    <source>
        <dbReference type="ARBA" id="ARBA00006484"/>
    </source>
</evidence>
<dbReference type="RefSeq" id="WP_145710598.1">
    <property type="nucleotide sequence ID" value="NZ_BAAAFY010000001.1"/>
</dbReference>
<dbReference type="InterPro" id="IPR020904">
    <property type="entry name" value="Sc_DH/Rdtase_CS"/>
</dbReference>
<dbReference type="InterPro" id="IPR057326">
    <property type="entry name" value="KR_dom"/>
</dbReference>
<dbReference type="PRINTS" id="PR00081">
    <property type="entry name" value="GDHRDH"/>
</dbReference>